<feature type="transmembrane region" description="Helical" evidence="5">
    <location>
        <begin position="89"/>
        <end position="109"/>
    </location>
</feature>
<evidence type="ECO:0000256" key="5">
    <source>
        <dbReference type="SAM" id="Phobius"/>
    </source>
</evidence>
<dbReference type="GO" id="GO:0004930">
    <property type="term" value="F:G protein-coupled receptor activity"/>
    <property type="evidence" value="ECO:0007669"/>
    <property type="project" value="InterPro"/>
</dbReference>
<evidence type="ECO:0000256" key="4">
    <source>
        <dbReference type="ARBA" id="ARBA00023136"/>
    </source>
</evidence>
<dbReference type="GO" id="GO:0016020">
    <property type="term" value="C:membrane"/>
    <property type="evidence" value="ECO:0007669"/>
    <property type="project" value="UniProtKB-SubCell"/>
</dbReference>
<evidence type="ECO:0000256" key="1">
    <source>
        <dbReference type="ARBA" id="ARBA00004141"/>
    </source>
</evidence>
<evidence type="ECO:0000256" key="2">
    <source>
        <dbReference type="ARBA" id="ARBA00022692"/>
    </source>
</evidence>
<dbReference type="InterPro" id="IPR017981">
    <property type="entry name" value="GPCR_2-like_7TM"/>
</dbReference>
<dbReference type="PANTHER" id="PTHR45902:SF2">
    <property type="entry name" value="G-PROTEIN COUPLED RECEPTORS FAMILY 2 PROFILE 2 DOMAIN-CONTAINING PROTEIN"/>
    <property type="match status" value="1"/>
</dbReference>
<feature type="transmembrane region" description="Helical" evidence="5">
    <location>
        <begin position="271"/>
        <end position="295"/>
    </location>
</feature>
<feature type="domain" description="G-protein coupled receptors family 2 profile 2" evidence="6">
    <location>
        <begin position="52"/>
        <end position="320"/>
    </location>
</feature>
<organism evidence="7 8">
    <name type="scientific">Anopheles farauti</name>
    <dbReference type="NCBI Taxonomy" id="69004"/>
    <lineage>
        <taxon>Eukaryota</taxon>
        <taxon>Metazoa</taxon>
        <taxon>Ecdysozoa</taxon>
        <taxon>Arthropoda</taxon>
        <taxon>Hexapoda</taxon>
        <taxon>Insecta</taxon>
        <taxon>Pterygota</taxon>
        <taxon>Neoptera</taxon>
        <taxon>Endopterygota</taxon>
        <taxon>Diptera</taxon>
        <taxon>Nematocera</taxon>
        <taxon>Culicoidea</taxon>
        <taxon>Culicidae</taxon>
        <taxon>Anophelinae</taxon>
        <taxon>Anopheles</taxon>
    </lineage>
</organism>
<protein>
    <recommendedName>
        <fullName evidence="6">G-protein coupled receptors family 2 profile 2 domain-containing protein</fullName>
    </recommendedName>
</protein>
<dbReference type="AlphaFoldDB" id="A0A182QCJ4"/>
<evidence type="ECO:0000256" key="3">
    <source>
        <dbReference type="ARBA" id="ARBA00022989"/>
    </source>
</evidence>
<accession>A0A182QCJ4</accession>
<keyword evidence="2 5" id="KW-0812">Transmembrane</keyword>
<dbReference type="EnsemblMetazoa" id="AFAF007442-RA">
    <property type="protein sequence ID" value="AFAF007442-PA"/>
    <property type="gene ID" value="AFAF007442"/>
</dbReference>
<dbReference type="EMBL" id="AXCN02001479">
    <property type="status" value="NOT_ANNOTATED_CDS"/>
    <property type="molecule type" value="Genomic_DNA"/>
</dbReference>
<dbReference type="Pfam" id="PF00002">
    <property type="entry name" value="7tm_2"/>
    <property type="match status" value="1"/>
</dbReference>
<sequence>MLLSQHCLQDPAKEPEKKMETLYTGHIHGFPPTANISYGSLSTAWGSQGGLIALGVVLGSSVSLVGLAFAFITYSLFSDLKSLAGTTLLSLLASLFMSQLLFVIGVGGVQDSELCLSLSLALLFMKLASLCWLCCCCHHALVLFRSNTNLSPNPEYSMGKALANYSFISWGYPLVMLGVAAAFKYKEREIKISGAQVIAQIVHELNGDNHCWLMEGSAYIWGFLLPAVILLFTGFYLACQGEGAIKIAAALQVDSRAKNKMIKKRGLQIGLFFKILVVLSSVVGLGAVASIWNVMELWSVYSIAQGIQGLVIALLVSCNCKVLKLYSAPKTHKSRRGTYRNLKEGDGGRYGVLSITNPNYEDVAHTVNLPDDSSSSLTKMSYKEGCFIDRIDSSTSTAALDCAFNGELTTSLSIDELTKKPLPVSV</sequence>
<dbReference type="PROSITE" id="PS50261">
    <property type="entry name" value="G_PROTEIN_RECEP_F2_4"/>
    <property type="match status" value="1"/>
</dbReference>
<feature type="transmembrane region" description="Helical" evidence="5">
    <location>
        <begin position="51"/>
        <end position="77"/>
    </location>
</feature>
<proteinExistence type="predicted"/>
<dbReference type="Proteomes" id="UP000075886">
    <property type="component" value="Unassembled WGS sequence"/>
</dbReference>
<evidence type="ECO:0000313" key="8">
    <source>
        <dbReference type="Proteomes" id="UP000075886"/>
    </source>
</evidence>
<reference evidence="8" key="1">
    <citation type="submission" date="2014-01" db="EMBL/GenBank/DDBJ databases">
        <title>The Genome Sequence of Anopheles farauti FAR1 (V2).</title>
        <authorList>
            <consortium name="The Broad Institute Genomics Platform"/>
            <person name="Neafsey D.E."/>
            <person name="Besansky N."/>
            <person name="Howell P."/>
            <person name="Walton C."/>
            <person name="Young S.K."/>
            <person name="Zeng Q."/>
            <person name="Gargeya S."/>
            <person name="Fitzgerald M."/>
            <person name="Haas B."/>
            <person name="Abouelleil A."/>
            <person name="Allen A.W."/>
            <person name="Alvarado L."/>
            <person name="Arachchi H.M."/>
            <person name="Berlin A.M."/>
            <person name="Chapman S.B."/>
            <person name="Gainer-Dewar J."/>
            <person name="Goldberg J."/>
            <person name="Griggs A."/>
            <person name="Gujja S."/>
            <person name="Hansen M."/>
            <person name="Howarth C."/>
            <person name="Imamovic A."/>
            <person name="Ireland A."/>
            <person name="Larimer J."/>
            <person name="McCowan C."/>
            <person name="Murphy C."/>
            <person name="Pearson M."/>
            <person name="Poon T.W."/>
            <person name="Priest M."/>
            <person name="Roberts A."/>
            <person name="Saif S."/>
            <person name="Shea T."/>
            <person name="Sisk P."/>
            <person name="Sykes S."/>
            <person name="Wortman J."/>
            <person name="Nusbaum C."/>
            <person name="Birren B."/>
        </authorList>
    </citation>
    <scope>NUCLEOTIDE SEQUENCE [LARGE SCALE GENOMIC DNA]</scope>
    <source>
        <strain evidence="8">FAR1</strain>
    </source>
</reference>
<dbReference type="VEuPathDB" id="VectorBase:AFAF007442"/>
<dbReference type="Gene3D" id="1.20.1070.10">
    <property type="entry name" value="Rhodopsin 7-helix transmembrane proteins"/>
    <property type="match status" value="1"/>
</dbReference>
<comment type="subcellular location">
    <subcellularLocation>
        <location evidence="1">Membrane</location>
        <topology evidence="1">Multi-pass membrane protein</topology>
    </subcellularLocation>
</comment>
<feature type="transmembrane region" description="Helical" evidence="5">
    <location>
        <begin position="165"/>
        <end position="183"/>
    </location>
</feature>
<dbReference type="PANTHER" id="PTHR45902">
    <property type="entry name" value="LATROPHILIN RECEPTOR-LIKE PROTEIN A"/>
    <property type="match status" value="1"/>
</dbReference>
<keyword evidence="4 5" id="KW-0472">Membrane</keyword>
<keyword evidence="3 5" id="KW-1133">Transmembrane helix</keyword>
<dbReference type="STRING" id="69004.A0A182QCJ4"/>
<feature type="transmembrane region" description="Helical" evidence="5">
    <location>
        <begin position="218"/>
        <end position="238"/>
    </location>
</feature>
<evidence type="ECO:0000313" key="7">
    <source>
        <dbReference type="EnsemblMetazoa" id="AFAF007442-PA"/>
    </source>
</evidence>
<name>A0A182QCJ4_9DIPT</name>
<dbReference type="InterPro" id="IPR053231">
    <property type="entry name" value="GPCR_LN-TM7"/>
</dbReference>
<feature type="transmembrane region" description="Helical" evidence="5">
    <location>
        <begin position="307"/>
        <end position="326"/>
    </location>
</feature>
<evidence type="ECO:0000259" key="6">
    <source>
        <dbReference type="PROSITE" id="PS50261"/>
    </source>
</evidence>
<dbReference type="GO" id="GO:0007166">
    <property type="term" value="P:cell surface receptor signaling pathway"/>
    <property type="evidence" value="ECO:0007669"/>
    <property type="project" value="InterPro"/>
</dbReference>
<keyword evidence="8" id="KW-1185">Reference proteome</keyword>
<feature type="transmembrane region" description="Helical" evidence="5">
    <location>
        <begin position="121"/>
        <end position="144"/>
    </location>
</feature>
<reference evidence="7" key="2">
    <citation type="submission" date="2020-05" db="UniProtKB">
        <authorList>
            <consortium name="EnsemblMetazoa"/>
        </authorList>
    </citation>
    <scope>IDENTIFICATION</scope>
    <source>
        <strain evidence="7">FAR1</strain>
    </source>
</reference>
<dbReference type="InterPro" id="IPR000832">
    <property type="entry name" value="GPCR_2_secretin-like"/>
</dbReference>